<accession>A0AB39DVA3</accession>
<protein>
    <submittedName>
        <fullName evidence="2">Uncharacterized protein</fullName>
    </submittedName>
</protein>
<sequence>MADYLHRKSHTHQRAREALRKAGHKGPLSRIDALVYAVEVETGRACVGDTTEFIRAWLASLPVAARRTPPEFRPLTIKPLSMMRHNLDRAALAEPKMQATAGRAGNGDENSPVWRR</sequence>
<reference evidence="2" key="1">
    <citation type="submission" date="2024-05" db="EMBL/GenBank/DDBJ databases">
        <authorList>
            <person name="Luo Y.-C."/>
            <person name="Nicholds J."/>
            <person name="Mortimer T."/>
            <person name="Maboni G."/>
        </authorList>
    </citation>
    <scope>NUCLEOTIDE SEQUENCE</scope>
    <source>
        <strain evidence="6">143769</strain>
        <strain evidence="5">145849</strain>
        <strain evidence="4">145850</strain>
        <strain evidence="3">145852</strain>
        <strain evidence="2">148131</strain>
    </source>
</reference>
<dbReference type="EMBL" id="CP158265">
    <property type="protein sequence ID" value="XDJ78536.1"/>
    <property type="molecule type" value="Genomic_DNA"/>
</dbReference>
<evidence type="ECO:0000313" key="5">
    <source>
        <dbReference type="EMBL" id="XDJ67350.1"/>
    </source>
</evidence>
<dbReference type="EMBL" id="CP158258">
    <property type="protein sequence ID" value="XDJ58135.1"/>
    <property type="molecule type" value="Genomic_DNA"/>
</dbReference>
<dbReference type="EMBL" id="CP158261">
    <property type="protein sequence ID" value="XDJ67350.1"/>
    <property type="molecule type" value="Genomic_DNA"/>
</dbReference>
<evidence type="ECO:0000313" key="2">
    <source>
        <dbReference type="EMBL" id="XDJ58135.1"/>
    </source>
</evidence>
<feature type="region of interest" description="Disordered" evidence="1">
    <location>
        <begin position="1"/>
        <end position="26"/>
    </location>
</feature>
<dbReference type="RefSeq" id="WP_368648559.1">
    <property type="nucleotide sequence ID" value="NZ_CP158258.1"/>
</dbReference>
<proteinExistence type="predicted"/>
<dbReference type="EMBL" id="CP158260">
    <property type="protein sequence ID" value="XDJ64226.1"/>
    <property type="molecule type" value="Genomic_DNA"/>
</dbReference>
<evidence type="ECO:0000313" key="6">
    <source>
        <dbReference type="EMBL" id="XDJ78536.1"/>
    </source>
</evidence>
<evidence type="ECO:0000256" key="1">
    <source>
        <dbReference type="SAM" id="MobiDB-lite"/>
    </source>
</evidence>
<dbReference type="AlphaFoldDB" id="A0AB39DVA3"/>
<feature type="region of interest" description="Disordered" evidence="1">
    <location>
        <begin position="95"/>
        <end position="116"/>
    </location>
</feature>
<organism evidence="2">
    <name type="scientific">Castellaniella ginsengisoli</name>
    <dbReference type="NCBI Taxonomy" id="546114"/>
    <lineage>
        <taxon>Bacteria</taxon>
        <taxon>Pseudomonadati</taxon>
        <taxon>Pseudomonadota</taxon>
        <taxon>Betaproteobacteria</taxon>
        <taxon>Burkholderiales</taxon>
        <taxon>Alcaligenaceae</taxon>
        <taxon>Castellaniella</taxon>
    </lineage>
</organism>
<gene>
    <name evidence="2" type="ORF">ABRY90_12875</name>
    <name evidence="5" type="ORF">ABRY91_04795</name>
    <name evidence="3" type="ORF">ABRY92_00585</name>
    <name evidence="4" type="ORF">ABRZ03_02425</name>
    <name evidence="6" type="ORF">ABRZ10_07030</name>
</gene>
<evidence type="ECO:0000313" key="4">
    <source>
        <dbReference type="EMBL" id="XDJ64226.1"/>
    </source>
</evidence>
<name>A0AB39DVA3_9BURK</name>
<evidence type="ECO:0000313" key="3">
    <source>
        <dbReference type="EMBL" id="XDJ61158.1"/>
    </source>
</evidence>
<dbReference type="EMBL" id="CP158259">
    <property type="protein sequence ID" value="XDJ61158.1"/>
    <property type="molecule type" value="Genomic_DNA"/>
</dbReference>